<dbReference type="CDD" id="cd12172">
    <property type="entry name" value="PGDH_like_2"/>
    <property type="match status" value="1"/>
</dbReference>
<proteinExistence type="inferred from homology"/>
<evidence type="ECO:0000313" key="10">
    <source>
        <dbReference type="Proteomes" id="UP000067203"/>
    </source>
</evidence>
<dbReference type="Proteomes" id="UP000050269">
    <property type="component" value="Unassembled WGS sequence"/>
</dbReference>
<dbReference type="PANTHER" id="PTHR43761:SF1">
    <property type="entry name" value="D-ISOMER SPECIFIC 2-HYDROXYACID DEHYDROGENASE CATALYTIC DOMAIN-CONTAINING PROTEIN-RELATED"/>
    <property type="match status" value="1"/>
</dbReference>
<evidence type="ECO:0000256" key="4">
    <source>
        <dbReference type="RuleBase" id="RU003719"/>
    </source>
</evidence>
<evidence type="ECO:0000259" key="5">
    <source>
        <dbReference type="Pfam" id="PF00389"/>
    </source>
</evidence>
<evidence type="ECO:0000313" key="9">
    <source>
        <dbReference type="Proteomes" id="UP000050269"/>
    </source>
</evidence>
<dbReference type="PROSITE" id="PS00065">
    <property type="entry name" value="D_2_HYDROXYACID_DH_1"/>
    <property type="match status" value="1"/>
</dbReference>
<dbReference type="eggNOG" id="COG0111">
    <property type="taxonomic scope" value="Bacteria"/>
</dbReference>
<evidence type="ECO:0000313" key="8">
    <source>
        <dbReference type="EMBL" id="KPN80639.1"/>
    </source>
</evidence>
<reference evidence="8 9" key="1">
    <citation type="journal article" date="2015" name="Genome Biol. Evol.">
        <title>Functionally Structured Genomes in Lactobacillus kunkeei Colonizing the Honey Crop and Food Products of Honeybees and Stingless Bees.</title>
        <authorList>
            <person name="Tamarit D."/>
            <person name="Ellegaard K.M."/>
            <person name="Wikander J."/>
            <person name="Olofsson T."/>
            <person name="Vasquez A."/>
            <person name="Andersson S.G."/>
        </authorList>
    </citation>
    <scope>NUCLEOTIDE SEQUENCE [LARGE SCALE GENOMIC DNA]</scope>
    <source>
        <strain evidence="8 9">LMbo</strain>
    </source>
</reference>
<dbReference type="InterPro" id="IPR029752">
    <property type="entry name" value="D-isomer_DH_CS1"/>
</dbReference>
<name>A0A087EMM3_9LACO</name>
<reference evidence="10" key="2">
    <citation type="submission" date="2015-10" db="EMBL/GenBank/DDBJ databases">
        <title>Bioinformatic analysis of the first complete genome sequence of Lactobacillus kunkeei strain MP2, an Apis mellifera gut isolate.</title>
        <authorList>
            <person name="Asenjo F."/>
            <person name="Olmos A."/>
            <person name="Henriquez-Piskulich P."/>
            <person name="Aldea P."/>
            <person name="Ugalde J.A."/>
            <person name="Trombert A.N."/>
        </authorList>
    </citation>
    <scope>NUCLEOTIDE SEQUENCE [LARGE SCALE GENOMIC DNA]</scope>
    <source>
        <strain evidence="10">MP2</strain>
    </source>
</reference>
<dbReference type="PROSITE" id="PS00671">
    <property type="entry name" value="D_2_HYDROXYACID_DH_3"/>
    <property type="match status" value="1"/>
</dbReference>
<dbReference type="Pfam" id="PF00389">
    <property type="entry name" value="2-Hacid_dh"/>
    <property type="match status" value="1"/>
</dbReference>
<sequence>MAKKVIIPKEFAHYLGEPLRDYGFEVVELEDQYADSLLQHKDADGMVINATPLSNDTIDQMPNLKVIARFGVGYDNVDLNHCKERGIYVTNTPGGNEVAVAECAVTDILILSKNLYTVSQKMHEGDDSYAFHHPSHDIKGKTIGIVGYGNIGQQAAKMLSGFGVKTLIWNRSPKTSEYGEFVEWDELFKRSDFVSLHLPAVKGTIGSVNKDTFKMMKNSAFIVNFARGAVINEQDMIEALKSGEIAGAGLDVFEKEPLPMDSELRKLPNVFMTPHNSGFSVESFTKISNMASSEVNHVLKGEKPEHCVNGLD</sequence>
<dbReference type="InterPro" id="IPR029753">
    <property type="entry name" value="D-isomer_DH_CS"/>
</dbReference>
<dbReference type="KEGG" id="lku:APS55_04210"/>
<feature type="domain" description="D-isomer specific 2-hydroxyacid dehydrogenase catalytic" evidence="5">
    <location>
        <begin position="16"/>
        <end position="309"/>
    </location>
</feature>
<dbReference type="FunFam" id="3.40.50.720:FF:000203">
    <property type="entry name" value="D-3-phosphoglycerate dehydrogenase (SerA)"/>
    <property type="match status" value="1"/>
</dbReference>
<keyword evidence="3" id="KW-0520">NAD</keyword>
<feature type="domain" description="D-isomer specific 2-hydroxyacid dehydrogenase NAD-binding" evidence="6">
    <location>
        <begin position="108"/>
        <end position="276"/>
    </location>
</feature>
<dbReference type="AlphaFoldDB" id="A0A087EMM3"/>
<dbReference type="EMBL" id="JXDF01000025">
    <property type="protein sequence ID" value="KPN80639.1"/>
    <property type="molecule type" value="Genomic_DNA"/>
</dbReference>
<evidence type="ECO:0000256" key="2">
    <source>
        <dbReference type="ARBA" id="ARBA00023002"/>
    </source>
</evidence>
<comment type="similarity">
    <text evidence="1 4">Belongs to the D-isomer specific 2-hydroxyacid dehydrogenase family.</text>
</comment>
<dbReference type="OrthoDB" id="9801987at2"/>
<organism evidence="8 9">
    <name type="scientific">Apilactobacillus kunkeei</name>
    <dbReference type="NCBI Taxonomy" id="148814"/>
    <lineage>
        <taxon>Bacteria</taxon>
        <taxon>Bacillati</taxon>
        <taxon>Bacillota</taxon>
        <taxon>Bacilli</taxon>
        <taxon>Lactobacillales</taxon>
        <taxon>Lactobacillaceae</taxon>
        <taxon>Apilactobacillus</taxon>
    </lineage>
</organism>
<accession>A0A087EMM3</accession>
<dbReference type="InterPro" id="IPR036291">
    <property type="entry name" value="NAD(P)-bd_dom_sf"/>
</dbReference>
<dbReference type="InterPro" id="IPR006139">
    <property type="entry name" value="D-isomer_2_OHA_DH_cat_dom"/>
</dbReference>
<protein>
    <submittedName>
        <fullName evidence="8">Glyoxylate reductase</fullName>
    </submittedName>
</protein>
<evidence type="ECO:0000259" key="6">
    <source>
        <dbReference type="Pfam" id="PF02826"/>
    </source>
</evidence>
<dbReference type="PATRIC" id="fig|148814.11.peg.1075"/>
<dbReference type="PANTHER" id="PTHR43761">
    <property type="entry name" value="D-ISOMER SPECIFIC 2-HYDROXYACID DEHYDROGENASE FAMILY PROTEIN (AFU_ORTHOLOGUE AFUA_1G13630)"/>
    <property type="match status" value="1"/>
</dbReference>
<evidence type="ECO:0000256" key="1">
    <source>
        <dbReference type="ARBA" id="ARBA00005854"/>
    </source>
</evidence>
<dbReference type="SUPFAM" id="SSF52283">
    <property type="entry name" value="Formate/glycerate dehydrogenase catalytic domain-like"/>
    <property type="match status" value="1"/>
</dbReference>
<reference evidence="7 10" key="3">
    <citation type="journal article" date="2016" name="PeerJ">
        <title>Genome sequencing and analysis of the first complete genome of Lactobacillus kunkeei strain MP2, an Apis mellifera gut isolate.</title>
        <authorList>
            <person name="Asenjo F."/>
            <person name="Olmos A."/>
            <person name="Henriquez-Piskulich P."/>
            <person name="Polanco V."/>
            <person name="Aldea P."/>
            <person name="Ugalde J.A."/>
            <person name="Trombert A.N."/>
        </authorList>
    </citation>
    <scope>NUCLEOTIDE SEQUENCE [LARGE SCALE GENOMIC DNA]</scope>
    <source>
        <strain evidence="7 10">MP2</strain>
    </source>
</reference>
<gene>
    <name evidence="7" type="ORF">APS55_04210</name>
    <name evidence="8" type="ORF">RZ78_00040</name>
</gene>
<dbReference type="InterPro" id="IPR050418">
    <property type="entry name" value="D-iso_2-hydroxyacid_DH_PdxB"/>
</dbReference>
<dbReference type="STRING" id="148814.APS55_04210"/>
<dbReference type="GO" id="GO:0051287">
    <property type="term" value="F:NAD binding"/>
    <property type="evidence" value="ECO:0007669"/>
    <property type="project" value="InterPro"/>
</dbReference>
<dbReference type="InterPro" id="IPR006140">
    <property type="entry name" value="D-isomer_DH_NAD-bd"/>
</dbReference>
<dbReference type="SUPFAM" id="SSF51735">
    <property type="entry name" value="NAD(P)-binding Rossmann-fold domains"/>
    <property type="match status" value="1"/>
</dbReference>
<dbReference type="EMBL" id="CP012920">
    <property type="protein sequence ID" value="ALJ31477.1"/>
    <property type="molecule type" value="Genomic_DNA"/>
</dbReference>
<dbReference type="GO" id="GO:0016616">
    <property type="term" value="F:oxidoreductase activity, acting on the CH-OH group of donors, NAD or NADP as acceptor"/>
    <property type="evidence" value="ECO:0007669"/>
    <property type="project" value="InterPro"/>
</dbReference>
<dbReference type="Proteomes" id="UP000067203">
    <property type="component" value="Chromosome"/>
</dbReference>
<dbReference type="Gene3D" id="3.40.50.720">
    <property type="entry name" value="NAD(P)-binding Rossmann-like Domain"/>
    <property type="match status" value="2"/>
</dbReference>
<evidence type="ECO:0000313" key="7">
    <source>
        <dbReference type="EMBL" id="ALJ31477.1"/>
    </source>
</evidence>
<dbReference type="Pfam" id="PF02826">
    <property type="entry name" value="2-Hacid_dh_C"/>
    <property type="match status" value="1"/>
</dbReference>
<dbReference type="RefSeq" id="WP_034532572.1">
    <property type="nucleotide sequence ID" value="NZ_BAABVW010000078.1"/>
</dbReference>
<evidence type="ECO:0000256" key="3">
    <source>
        <dbReference type="ARBA" id="ARBA00023027"/>
    </source>
</evidence>
<keyword evidence="2 4" id="KW-0560">Oxidoreductase</keyword>